<evidence type="ECO:0000313" key="1">
    <source>
        <dbReference type="EMBL" id="CAE7474987.1"/>
    </source>
</evidence>
<reference evidence="1" key="1">
    <citation type="submission" date="2021-02" db="EMBL/GenBank/DDBJ databases">
        <authorList>
            <person name="Dougan E. K."/>
            <person name="Rhodes N."/>
            <person name="Thang M."/>
            <person name="Chan C."/>
        </authorList>
    </citation>
    <scope>NUCLEOTIDE SEQUENCE</scope>
</reference>
<proteinExistence type="predicted"/>
<comment type="caution">
    <text evidence="1">The sequence shown here is derived from an EMBL/GenBank/DDBJ whole genome shotgun (WGS) entry which is preliminary data.</text>
</comment>
<gene>
    <name evidence="1" type="ORF">SNAT2548_LOCUS26688</name>
</gene>
<dbReference type="Proteomes" id="UP000604046">
    <property type="component" value="Unassembled WGS sequence"/>
</dbReference>
<evidence type="ECO:0000313" key="2">
    <source>
        <dbReference type="Proteomes" id="UP000604046"/>
    </source>
</evidence>
<sequence>MAILAVMLREDPCRNFLDGAVPFYPELSVFGHAPPLQPEEAWSLKGSTARSCTPFVKRRAKSAHVAAKAGDRPFDCIMEHPRRLSHLIAIGVRIPAVVPSQNTWDIGTFSAGGAVLDASCTLTAPFMLLDSQVNLLAASALQAQWTSDTSKSIFFLGFELSRQASATVMLRAPFGLRPAGARCSSALQLQGVPAGYVPLPVGSRSVTCLAGGGQDSAFSGRAAALLEGIIELEVVGATLLAGTMYAFGVELRIPAGLLYQNTWFLAVGGQAASFEGADLMRVETAKVEASFPGLALRSTGPLPYNDVQMQLTFGANVSVLASILLVIPPVFVAGSEDIVCAPFQNFSIWHQGDSCKLLNGSHAECGTSSCIQLAARNADESDQVWLLRGAVYVVTVRVQNPAACNACSPPWQVILKLEQVTWSSEAQGFQLVGEVADFVVEPSHRLGDSSVLLTVRIDFVARLLLHDQVVFTVPPGWELDPLFCESPVAQAAMLGLKAPPICSSTTATLTVYEMDLPPLSNPQLQLRLEGMAPEFGLWQAKRTEWLSILQEVSTASALPFEFSVEVRRRSGQSVLTVSAGKVQAYEVMPNMAPNCELAISSASLASLAAMRLSLRPSESVNAYVNSIWIRSSLPYDFRGCSLLWEEPAARAASRPEDPAFRFAGEPSCVGQLNELTLFGVLLDTSIKDQVTLYVANFTVPRPPYVAKESRWEVALLRSRSGLAPIKEDHGIGLPGPGAFGGLVVSAEQFYSNLEAGAVNELSFHMRVTVPLLQDSVLRVILPPGFTLQQFDYFEGVSRHFARNPAASAVMTSRSNMTEVFGSDAPDGMVEILMLRILVDSSVEELLEFRIRVRNPTEELPEMYQDLNRWLVETLDATSGLVVNSNKLSWVSFEPRPGFLEATPVPQESLAGAATRVTLVLRVTSLVRFMEAAPVMLEVWAPPSYLLEANCLGNGSTTSSLPFAQTCNSFGRLAQVTGTLPAELTVWEREVSYELNLGVAQNGDLASNSDNSWQAQLWQVVPANVSDASEEVPLTVGPAIVVRDAAVWQPGAVGLESQILRTDDRLLVIDTTWLETKGLVVGASEAAVLLADGRFGKTAAAALRNAPADDRPRPLSRADLKELVHKTSIGGYRVQGATAAFGVGARYPTLPDWTSFVAGLQLGFATTLRLASIRISAPPHFVFSCEQLEPGNTRLAWASAALPCRVVVSPFESAMFLQGAQPGGPNGYAAGMHWWFGGLVRLEFRSGWPEERQHWEVELSDETGDLRLSAVPQSAPEMLETWLLDSQLQPRFTGTGDTTLVDLTFAIRFFDPEDATGLPPQDIWNATTQRLQLFVRGPRSVPFDRAQFAEGSCIEAGDDIFFPDDSYLGRPPAACTRLSFHRQLQDLTEVPATSVAPRRLQGQLRMALKLTSLCRPPMPRCSDFFALQLGQERPLYARDAGLAAQLEAGEIGTEQAVAPRVQVSSFAFTVSLLLLEASA</sequence>
<protein>
    <submittedName>
        <fullName evidence="1">Uncharacterized protein</fullName>
    </submittedName>
</protein>
<keyword evidence="2" id="KW-1185">Reference proteome</keyword>
<dbReference type="EMBL" id="CAJNDS010002437">
    <property type="protein sequence ID" value="CAE7474987.1"/>
    <property type="molecule type" value="Genomic_DNA"/>
</dbReference>
<dbReference type="OrthoDB" id="413752at2759"/>
<organism evidence="1 2">
    <name type="scientific">Symbiodinium natans</name>
    <dbReference type="NCBI Taxonomy" id="878477"/>
    <lineage>
        <taxon>Eukaryota</taxon>
        <taxon>Sar</taxon>
        <taxon>Alveolata</taxon>
        <taxon>Dinophyceae</taxon>
        <taxon>Suessiales</taxon>
        <taxon>Symbiodiniaceae</taxon>
        <taxon>Symbiodinium</taxon>
    </lineage>
</organism>
<name>A0A812SHB1_9DINO</name>
<accession>A0A812SHB1</accession>